<dbReference type="OMA" id="HAMPDAY"/>
<accession>A0A067C0A3</accession>
<dbReference type="GeneID" id="24132703"/>
<evidence type="ECO:0000313" key="2">
    <source>
        <dbReference type="Proteomes" id="UP000030745"/>
    </source>
</evidence>
<proteinExistence type="predicted"/>
<organism evidence="1 2">
    <name type="scientific">Saprolegnia parasitica (strain CBS 223.65)</name>
    <dbReference type="NCBI Taxonomy" id="695850"/>
    <lineage>
        <taxon>Eukaryota</taxon>
        <taxon>Sar</taxon>
        <taxon>Stramenopiles</taxon>
        <taxon>Oomycota</taxon>
        <taxon>Saprolegniomycetes</taxon>
        <taxon>Saprolegniales</taxon>
        <taxon>Saprolegniaceae</taxon>
        <taxon>Saprolegnia</taxon>
    </lineage>
</organism>
<protein>
    <recommendedName>
        <fullName evidence="3">BZIP domain-containing protein</fullName>
    </recommendedName>
</protein>
<dbReference type="Proteomes" id="UP000030745">
    <property type="component" value="Unassembled WGS sequence"/>
</dbReference>
<evidence type="ECO:0000313" key="1">
    <source>
        <dbReference type="EMBL" id="KDO24174.1"/>
    </source>
</evidence>
<keyword evidence="2" id="KW-1185">Reference proteome</keyword>
<dbReference type="OrthoDB" id="10312659at2759"/>
<dbReference type="AlphaFoldDB" id="A0A067C0A3"/>
<dbReference type="VEuPathDB" id="FungiDB:SPRG_10602"/>
<dbReference type="KEGG" id="spar:SPRG_10602"/>
<dbReference type="RefSeq" id="XP_012205118.1">
    <property type="nucleotide sequence ID" value="XM_012349728.1"/>
</dbReference>
<gene>
    <name evidence="1" type="ORF">SPRG_10602</name>
</gene>
<sequence length="375" mass="42729">MATETKDSDGVDLLPVDVNALMEGLDRQARARLQNRAKQARFRARRRAERIALRAQKDALQPLPWHDVANALAASATDAAHENERLKQRRAANLALVQAMTKWIATLLPRSPRHTAAYTSVLREGAARQASFDWLTKRLYIDTDRALSAPAFPTSSGFLNAFSIYDENEVEDDDGCVHACWSFQRFYDRSLHDVATKLPFPLVAVCPQRRSVSFLDQEILDSIAPGSMCYRRAVLNDGETINLVGRIFREASRVVFVLCNIIDDPTLLRDEYYRHRLFWYVAEAISPHETRVRARWFNSQYFTKDRHPVGFANEMADAIDPSAIAANQGHRPATRAEYKAWLASTHAMPDAYWRNLSQLEAPRPDAQQFVDWRQG</sequence>
<dbReference type="EMBL" id="KK583245">
    <property type="protein sequence ID" value="KDO24174.1"/>
    <property type="molecule type" value="Genomic_DNA"/>
</dbReference>
<reference evidence="1 2" key="1">
    <citation type="journal article" date="2013" name="PLoS Genet.">
        <title>Distinctive expansion of potential virulence genes in the genome of the oomycete fish pathogen Saprolegnia parasitica.</title>
        <authorList>
            <person name="Jiang R.H."/>
            <person name="de Bruijn I."/>
            <person name="Haas B.J."/>
            <person name="Belmonte R."/>
            <person name="Lobach L."/>
            <person name="Christie J."/>
            <person name="van den Ackerveken G."/>
            <person name="Bottin A."/>
            <person name="Bulone V."/>
            <person name="Diaz-Moreno S.M."/>
            <person name="Dumas B."/>
            <person name="Fan L."/>
            <person name="Gaulin E."/>
            <person name="Govers F."/>
            <person name="Grenville-Briggs L.J."/>
            <person name="Horner N.R."/>
            <person name="Levin J.Z."/>
            <person name="Mammella M."/>
            <person name="Meijer H.J."/>
            <person name="Morris P."/>
            <person name="Nusbaum C."/>
            <person name="Oome S."/>
            <person name="Phillips A.J."/>
            <person name="van Rooyen D."/>
            <person name="Rzeszutek E."/>
            <person name="Saraiva M."/>
            <person name="Secombes C.J."/>
            <person name="Seidl M.F."/>
            <person name="Snel B."/>
            <person name="Stassen J.H."/>
            <person name="Sykes S."/>
            <person name="Tripathy S."/>
            <person name="van den Berg H."/>
            <person name="Vega-Arreguin J.C."/>
            <person name="Wawra S."/>
            <person name="Young S.K."/>
            <person name="Zeng Q."/>
            <person name="Dieguez-Uribeondo J."/>
            <person name="Russ C."/>
            <person name="Tyler B.M."/>
            <person name="van West P."/>
        </authorList>
    </citation>
    <scope>NUCLEOTIDE SEQUENCE [LARGE SCALE GENOMIC DNA]</scope>
    <source>
        <strain evidence="1 2">CBS 223.65</strain>
    </source>
</reference>
<evidence type="ECO:0008006" key="3">
    <source>
        <dbReference type="Google" id="ProtNLM"/>
    </source>
</evidence>
<name>A0A067C0A3_SAPPC</name>